<sequence>MEKSKKALDLLDEYLRKKHTIAQAKSLCVEGKHDEAYRIADDLRQKNPDFGLAYFMLGTIEMHKEHYDKGEELLDRAVQLGLPDDDKAWAFHNLGISSLRKQDFEKARGFLEKAVGLNPNLEESKRALKFLDDL</sequence>
<dbReference type="PROSITE" id="PS50005">
    <property type="entry name" value="TPR"/>
    <property type="match status" value="1"/>
</dbReference>
<dbReference type="SMART" id="SM00028">
    <property type="entry name" value="TPR"/>
    <property type="match status" value="2"/>
</dbReference>
<proteinExistence type="predicted"/>
<accession>A0A1E3X920</accession>
<evidence type="ECO:0000313" key="2">
    <source>
        <dbReference type="EMBL" id="ODS31464.1"/>
    </source>
</evidence>
<dbReference type="Proteomes" id="UP000094056">
    <property type="component" value="Unassembled WGS sequence"/>
</dbReference>
<dbReference type="SUPFAM" id="SSF48452">
    <property type="entry name" value="TPR-like"/>
    <property type="match status" value="1"/>
</dbReference>
<dbReference type="Gene3D" id="1.25.40.10">
    <property type="entry name" value="Tetratricopeptide repeat domain"/>
    <property type="match status" value="1"/>
</dbReference>
<dbReference type="EMBL" id="MAYW01000116">
    <property type="protein sequence ID" value="ODS31464.1"/>
    <property type="molecule type" value="Genomic_DNA"/>
</dbReference>
<evidence type="ECO:0000313" key="3">
    <source>
        <dbReference type="Proteomes" id="UP000094056"/>
    </source>
</evidence>
<name>A0A1E3X920_9BACT</name>
<dbReference type="AlphaFoldDB" id="A0A1E3X920"/>
<dbReference type="InterPro" id="IPR011990">
    <property type="entry name" value="TPR-like_helical_dom_sf"/>
</dbReference>
<keyword evidence="1" id="KW-0802">TPR repeat</keyword>
<dbReference type="Pfam" id="PF13424">
    <property type="entry name" value="TPR_12"/>
    <property type="match status" value="1"/>
</dbReference>
<comment type="caution">
    <text evidence="2">The sequence shown here is derived from an EMBL/GenBank/DDBJ whole genome shotgun (WGS) entry which is preliminary data.</text>
</comment>
<organism evidence="2 3">
    <name type="scientific">Candidatus Scalindua rubra</name>
    <dbReference type="NCBI Taxonomy" id="1872076"/>
    <lineage>
        <taxon>Bacteria</taxon>
        <taxon>Pseudomonadati</taxon>
        <taxon>Planctomycetota</taxon>
        <taxon>Candidatus Brocadiia</taxon>
        <taxon>Candidatus Brocadiales</taxon>
        <taxon>Candidatus Scalinduaceae</taxon>
        <taxon>Candidatus Scalindua</taxon>
    </lineage>
</organism>
<evidence type="ECO:0000256" key="1">
    <source>
        <dbReference type="PROSITE-ProRule" id="PRU00339"/>
    </source>
</evidence>
<gene>
    <name evidence="2" type="ORF">SCARUB_03421</name>
</gene>
<dbReference type="InterPro" id="IPR019734">
    <property type="entry name" value="TPR_rpt"/>
</dbReference>
<feature type="repeat" description="TPR" evidence="1">
    <location>
        <begin position="88"/>
        <end position="121"/>
    </location>
</feature>
<reference evidence="2 3" key="1">
    <citation type="submission" date="2016-07" db="EMBL/GenBank/DDBJ databases">
        <title>Draft genome of Scalindua rubra, obtained from a brine-seawater interface in the Red Sea, sheds light on salt adaptation in anammox bacteria.</title>
        <authorList>
            <person name="Speth D.R."/>
            <person name="Lagkouvardos I."/>
            <person name="Wang Y."/>
            <person name="Qian P.-Y."/>
            <person name="Dutilh B.E."/>
            <person name="Jetten M.S."/>
        </authorList>
    </citation>
    <scope>NUCLEOTIDE SEQUENCE [LARGE SCALE GENOMIC DNA]</scope>
    <source>
        <strain evidence="2">BSI-1</strain>
    </source>
</reference>
<protein>
    <submittedName>
        <fullName evidence="2">Uncharacterized protein</fullName>
    </submittedName>
</protein>